<accession>A0A0E9RWG3</accession>
<name>A0A0E9RWG3_ANGAN</name>
<sequence>MCSLLSFRCSTCSVIWLHASVNFFRNAHQHFLIRNRQTVESPATQGFHCVLGRKDSCSPNVSSFSASDSGKSTPALRTSGSLVRLDSAFTAAFIGCLCTRLQL</sequence>
<evidence type="ECO:0000313" key="1">
    <source>
        <dbReference type="EMBL" id="JAH33466.1"/>
    </source>
</evidence>
<organism evidence="1">
    <name type="scientific">Anguilla anguilla</name>
    <name type="common">European freshwater eel</name>
    <name type="synonym">Muraena anguilla</name>
    <dbReference type="NCBI Taxonomy" id="7936"/>
    <lineage>
        <taxon>Eukaryota</taxon>
        <taxon>Metazoa</taxon>
        <taxon>Chordata</taxon>
        <taxon>Craniata</taxon>
        <taxon>Vertebrata</taxon>
        <taxon>Euteleostomi</taxon>
        <taxon>Actinopterygii</taxon>
        <taxon>Neopterygii</taxon>
        <taxon>Teleostei</taxon>
        <taxon>Anguilliformes</taxon>
        <taxon>Anguillidae</taxon>
        <taxon>Anguilla</taxon>
    </lineage>
</organism>
<protein>
    <submittedName>
        <fullName evidence="1">Uncharacterized protein</fullName>
    </submittedName>
</protein>
<dbReference type="AlphaFoldDB" id="A0A0E9RWG3"/>
<dbReference type="EMBL" id="GBXM01075111">
    <property type="protein sequence ID" value="JAH33466.1"/>
    <property type="molecule type" value="Transcribed_RNA"/>
</dbReference>
<proteinExistence type="predicted"/>
<reference evidence="1" key="1">
    <citation type="submission" date="2014-11" db="EMBL/GenBank/DDBJ databases">
        <authorList>
            <person name="Amaro Gonzalez C."/>
        </authorList>
    </citation>
    <scope>NUCLEOTIDE SEQUENCE</scope>
</reference>
<reference evidence="1" key="2">
    <citation type="journal article" date="2015" name="Fish Shellfish Immunol.">
        <title>Early steps in the European eel (Anguilla anguilla)-Vibrio vulnificus interaction in the gills: Role of the RtxA13 toxin.</title>
        <authorList>
            <person name="Callol A."/>
            <person name="Pajuelo D."/>
            <person name="Ebbesson L."/>
            <person name="Teles M."/>
            <person name="MacKenzie S."/>
            <person name="Amaro C."/>
        </authorList>
    </citation>
    <scope>NUCLEOTIDE SEQUENCE</scope>
</reference>